<proteinExistence type="predicted"/>
<dbReference type="PANTHER" id="PTHR41521:SF4">
    <property type="entry name" value="BLR0684 PROTEIN"/>
    <property type="match status" value="1"/>
</dbReference>
<feature type="domain" description="DUF1330" evidence="1">
    <location>
        <begin position="2"/>
        <end position="94"/>
    </location>
</feature>
<dbReference type="InterPro" id="IPR010753">
    <property type="entry name" value="DUF1330"/>
</dbReference>
<dbReference type="Proteomes" id="UP000028602">
    <property type="component" value="Unassembled WGS sequence"/>
</dbReference>
<dbReference type="Pfam" id="PF07045">
    <property type="entry name" value="DUF1330"/>
    <property type="match status" value="1"/>
</dbReference>
<accession>A0A085JET0</accession>
<keyword evidence="3" id="KW-1185">Reference proteome</keyword>
<dbReference type="AlphaFoldDB" id="A0A085JET0"/>
<name>A0A085JET0_9GAMM</name>
<evidence type="ECO:0000313" key="2">
    <source>
        <dbReference type="EMBL" id="KFD18976.1"/>
    </source>
</evidence>
<comment type="caution">
    <text evidence="2">The sequence shown here is derived from an EMBL/GenBank/DDBJ whole genome shotgun (WGS) entry which is preliminary data.</text>
</comment>
<organism evidence="2 3">
    <name type="scientific">Tatumella ptyseos ATCC 33301</name>
    <dbReference type="NCBI Taxonomy" id="1005995"/>
    <lineage>
        <taxon>Bacteria</taxon>
        <taxon>Pseudomonadati</taxon>
        <taxon>Pseudomonadota</taxon>
        <taxon>Gammaproteobacteria</taxon>
        <taxon>Enterobacterales</taxon>
        <taxon>Erwiniaceae</taxon>
        <taxon>Tatumella</taxon>
    </lineage>
</organism>
<dbReference type="Gene3D" id="3.30.70.100">
    <property type="match status" value="1"/>
</dbReference>
<dbReference type="PANTHER" id="PTHR41521">
    <property type="match status" value="1"/>
</dbReference>
<sequence length="96" mass="10555">MSAYIIFIRDETLDQDEMEIYAQKAADARGEHPITPLAFYGQAEGLEGPAAEGVVLLSFPDMAAARAWYHSPAYQAAKQHRLKGAKYRVVLTDGIA</sequence>
<dbReference type="OrthoDB" id="9806380at2"/>
<dbReference type="eggNOG" id="COG5470">
    <property type="taxonomic scope" value="Bacteria"/>
</dbReference>
<dbReference type="EMBL" id="JMPR01000035">
    <property type="protein sequence ID" value="KFD18976.1"/>
    <property type="molecule type" value="Genomic_DNA"/>
</dbReference>
<gene>
    <name evidence="2" type="ORF">GTPT_2277</name>
</gene>
<dbReference type="SUPFAM" id="SSF54909">
    <property type="entry name" value="Dimeric alpha+beta barrel"/>
    <property type="match status" value="1"/>
</dbReference>
<reference evidence="2 3" key="1">
    <citation type="submission" date="2014-05" db="EMBL/GenBank/DDBJ databases">
        <title>ATOL: Assembling a taxonomically balanced genome-scale reconstruction of the evolutionary history of the Enterobacteriaceae.</title>
        <authorList>
            <person name="Plunkett G.III."/>
            <person name="Neeno-Eckwall E.C."/>
            <person name="Glasner J.D."/>
            <person name="Perna N.T."/>
        </authorList>
    </citation>
    <scope>NUCLEOTIDE SEQUENCE [LARGE SCALE GENOMIC DNA]</scope>
    <source>
        <strain evidence="2 3">ATCC 33301</strain>
    </source>
</reference>
<dbReference type="RefSeq" id="WP_025901678.1">
    <property type="nucleotide sequence ID" value="NZ_ATMJ01000021.1"/>
</dbReference>
<evidence type="ECO:0000259" key="1">
    <source>
        <dbReference type="Pfam" id="PF07045"/>
    </source>
</evidence>
<dbReference type="InterPro" id="IPR011008">
    <property type="entry name" value="Dimeric_a/b-barrel"/>
</dbReference>
<protein>
    <recommendedName>
        <fullName evidence="1">DUF1330 domain-containing protein</fullName>
    </recommendedName>
</protein>
<evidence type="ECO:0000313" key="3">
    <source>
        <dbReference type="Proteomes" id="UP000028602"/>
    </source>
</evidence>